<dbReference type="GeneID" id="24127291"/>
<evidence type="ECO:0000313" key="2">
    <source>
        <dbReference type="Proteomes" id="UP000030745"/>
    </source>
</evidence>
<sequence>METTSSKNIESVDALNKCFRTLRMPKMTDDAASIRRDYMCQIGKIIDKQALTEAIKVKAIRRIAIKAITEKIEPAWVKHEVSRHLEVNPAKSLKALKPTKISGRG</sequence>
<gene>
    <name evidence="1" type="ORF">SPRG_04873</name>
</gene>
<dbReference type="Proteomes" id="UP000030745">
    <property type="component" value="Unassembled WGS sequence"/>
</dbReference>
<evidence type="ECO:0000313" key="1">
    <source>
        <dbReference type="EMBL" id="KDO29756.1"/>
    </source>
</evidence>
<dbReference type="VEuPathDB" id="FungiDB:SPRG_04873"/>
<reference evidence="1 2" key="1">
    <citation type="journal article" date="2013" name="PLoS Genet.">
        <title>Distinctive expansion of potential virulence genes in the genome of the oomycete fish pathogen Saprolegnia parasitica.</title>
        <authorList>
            <person name="Jiang R.H."/>
            <person name="de Bruijn I."/>
            <person name="Haas B.J."/>
            <person name="Belmonte R."/>
            <person name="Lobach L."/>
            <person name="Christie J."/>
            <person name="van den Ackerveken G."/>
            <person name="Bottin A."/>
            <person name="Bulone V."/>
            <person name="Diaz-Moreno S.M."/>
            <person name="Dumas B."/>
            <person name="Fan L."/>
            <person name="Gaulin E."/>
            <person name="Govers F."/>
            <person name="Grenville-Briggs L.J."/>
            <person name="Horner N.R."/>
            <person name="Levin J.Z."/>
            <person name="Mammella M."/>
            <person name="Meijer H.J."/>
            <person name="Morris P."/>
            <person name="Nusbaum C."/>
            <person name="Oome S."/>
            <person name="Phillips A.J."/>
            <person name="van Rooyen D."/>
            <person name="Rzeszutek E."/>
            <person name="Saraiva M."/>
            <person name="Secombes C.J."/>
            <person name="Seidl M.F."/>
            <person name="Snel B."/>
            <person name="Stassen J.H."/>
            <person name="Sykes S."/>
            <person name="Tripathy S."/>
            <person name="van den Berg H."/>
            <person name="Vega-Arreguin J.C."/>
            <person name="Wawra S."/>
            <person name="Young S.K."/>
            <person name="Zeng Q."/>
            <person name="Dieguez-Uribeondo J."/>
            <person name="Russ C."/>
            <person name="Tyler B.M."/>
            <person name="van West P."/>
        </authorList>
    </citation>
    <scope>NUCLEOTIDE SEQUENCE [LARGE SCALE GENOMIC DNA]</scope>
    <source>
        <strain evidence="1 2">CBS 223.65</strain>
    </source>
</reference>
<accession>A0A067CTA8</accession>
<dbReference type="AlphaFoldDB" id="A0A067CTA8"/>
<protein>
    <submittedName>
        <fullName evidence="1">Uncharacterized protein</fullName>
    </submittedName>
</protein>
<proteinExistence type="predicted"/>
<dbReference type="EMBL" id="KK583204">
    <property type="protein sequence ID" value="KDO29756.1"/>
    <property type="molecule type" value="Genomic_DNA"/>
</dbReference>
<dbReference type="RefSeq" id="XP_012199404.1">
    <property type="nucleotide sequence ID" value="XM_012344014.1"/>
</dbReference>
<keyword evidence="2" id="KW-1185">Reference proteome</keyword>
<organism evidence="1 2">
    <name type="scientific">Saprolegnia parasitica (strain CBS 223.65)</name>
    <dbReference type="NCBI Taxonomy" id="695850"/>
    <lineage>
        <taxon>Eukaryota</taxon>
        <taxon>Sar</taxon>
        <taxon>Stramenopiles</taxon>
        <taxon>Oomycota</taxon>
        <taxon>Saprolegniomycetes</taxon>
        <taxon>Saprolegniales</taxon>
        <taxon>Saprolegniaceae</taxon>
        <taxon>Saprolegnia</taxon>
    </lineage>
</organism>
<dbReference type="KEGG" id="spar:SPRG_04873"/>
<name>A0A067CTA8_SAPPC</name>